<dbReference type="Proteomes" id="UP000288051">
    <property type="component" value="Unassembled WGS sequence"/>
</dbReference>
<dbReference type="AlphaFoldDB" id="A0A430S819"/>
<sequence length="191" mass="21193">MESPKRVKPYTRPTGERRGLLLVYTGDGKGKSTAAFGLALRAHGRGLKVRIFQFIKHQGARFGEHRAFSALGIPVEGLGDGFTWKSLDLDHSAALAREGWERARVALLSGEWDLVVLDEATYPVRYGWIPLEEFLGVLRERPSQVHVVVTGREAPEALLDLADTVTEMRKVKHAFDQGVPAQPGEDPKGRR</sequence>
<dbReference type="NCBIfam" id="NF004637">
    <property type="entry name" value="PRK05986.1"/>
    <property type="match status" value="1"/>
</dbReference>
<dbReference type="GO" id="GO:0005524">
    <property type="term" value="F:ATP binding"/>
    <property type="evidence" value="ECO:0007669"/>
    <property type="project" value="InterPro"/>
</dbReference>
<protein>
    <submittedName>
        <fullName evidence="1">Cob(I)yrinic acid a,c-diamide adenosyltransferase</fullName>
    </submittedName>
</protein>
<evidence type="ECO:0000313" key="2">
    <source>
        <dbReference type="Proteomes" id="UP000288051"/>
    </source>
</evidence>
<dbReference type="PIRSF" id="PIRSF015617">
    <property type="entry name" value="Adensltrnsf_CobA"/>
    <property type="match status" value="1"/>
</dbReference>
<gene>
    <name evidence="1" type="primary">cobO</name>
    <name evidence="1" type="ORF">CSW37_13465</name>
</gene>
<name>A0A430S819_THESC</name>
<accession>A0A430S819</accession>
<dbReference type="Gene3D" id="3.40.50.300">
    <property type="entry name" value="P-loop containing nucleotide triphosphate hydrolases"/>
    <property type="match status" value="1"/>
</dbReference>
<dbReference type="SUPFAM" id="SSF52540">
    <property type="entry name" value="P-loop containing nucleoside triphosphate hydrolases"/>
    <property type="match status" value="1"/>
</dbReference>
<dbReference type="PANTHER" id="PTHR46638:SF1">
    <property type="entry name" value="CORRINOID ADENOSYLTRANSFERASE"/>
    <property type="match status" value="1"/>
</dbReference>
<dbReference type="InterPro" id="IPR003724">
    <property type="entry name" value="CblAdoTrfase_CobA"/>
</dbReference>
<dbReference type="InterPro" id="IPR027417">
    <property type="entry name" value="P-loop_NTPase"/>
</dbReference>
<proteinExistence type="predicted"/>
<comment type="caution">
    <text evidence="1">The sequence shown here is derived from an EMBL/GenBank/DDBJ whole genome shotgun (WGS) entry which is preliminary data.</text>
</comment>
<dbReference type="NCBIfam" id="TIGR00708">
    <property type="entry name" value="cobA"/>
    <property type="match status" value="1"/>
</dbReference>
<reference evidence="1 2" key="1">
    <citation type="journal article" date="2019" name="Extremophiles">
        <title>Biogeography of thermophiles and predominance of Thermus scotoductus in domestic water heaters.</title>
        <authorList>
            <person name="Wilpiszeski R.L."/>
            <person name="Zhang Z."/>
            <person name="House C.H."/>
        </authorList>
    </citation>
    <scope>NUCLEOTIDE SEQUENCE [LARGE SCALE GENOMIC DNA]</scope>
    <source>
        <strain evidence="1 2">24_S24</strain>
    </source>
</reference>
<dbReference type="GO" id="GO:0009236">
    <property type="term" value="P:cobalamin biosynthetic process"/>
    <property type="evidence" value="ECO:0007669"/>
    <property type="project" value="InterPro"/>
</dbReference>
<dbReference type="Pfam" id="PF02572">
    <property type="entry name" value="CobA_CobO_BtuR"/>
    <property type="match status" value="1"/>
</dbReference>
<dbReference type="RefSeq" id="WP_126209506.1">
    <property type="nucleotide sequence ID" value="NZ_PELZ01000474.1"/>
</dbReference>
<dbReference type="EMBL" id="PELZ01000474">
    <property type="protein sequence ID" value="RTH31799.1"/>
    <property type="molecule type" value="Genomic_DNA"/>
</dbReference>
<dbReference type="CDD" id="cd00561">
    <property type="entry name" value="CobA_ACA"/>
    <property type="match status" value="1"/>
</dbReference>
<organism evidence="1 2">
    <name type="scientific">Thermus scotoductus</name>
    <dbReference type="NCBI Taxonomy" id="37636"/>
    <lineage>
        <taxon>Bacteria</taxon>
        <taxon>Thermotogati</taxon>
        <taxon>Deinococcota</taxon>
        <taxon>Deinococci</taxon>
        <taxon>Thermales</taxon>
        <taxon>Thermaceae</taxon>
        <taxon>Thermus</taxon>
    </lineage>
</organism>
<keyword evidence="1" id="KW-0808">Transferase</keyword>
<evidence type="ECO:0000313" key="1">
    <source>
        <dbReference type="EMBL" id="RTH31799.1"/>
    </source>
</evidence>
<dbReference type="PANTHER" id="PTHR46638">
    <property type="entry name" value="CORRINOID ADENOSYLTRANSFERASE"/>
    <property type="match status" value="1"/>
</dbReference>
<dbReference type="GO" id="GO:0008817">
    <property type="term" value="F:corrinoid adenosyltransferase activity"/>
    <property type="evidence" value="ECO:0007669"/>
    <property type="project" value="InterPro"/>
</dbReference>